<dbReference type="OrthoDB" id="5966436at2"/>
<protein>
    <submittedName>
        <fullName evidence="1">Uncharacterized protein</fullName>
    </submittedName>
</protein>
<dbReference type="AlphaFoldDB" id="A0A5C8KM45"/>
<evidence type="ECO:0000313" key="1">
    <source>
        <dbReference type="EMBL" id="TXK60800.1"/>
    </source>
</evidence>
<evidence type="ECO:0000313" key="2">
    <source>
        <dbReference type="Proteomes" id="UP000321248"/>
    </source>
</evidence>
<name>A0A5C8KM45_9GAMM</name>
<keyword evidence="2" id="KW-1185">Reference proteome</keyword>
<accession>A0A5C8KM45</accession>
<reference evidence="1 2" key="1">
    <citation type="submission" date="2019-08" db="EMBL/GenBank/DDBJ databases">
        <authorList>
            <person name="Karlyshev A.V."/>
        </authorList>
    </citation>
    <scope>NUCLEOTIDE SEQUENCE [LARGE SCALE GENOMIC DNA]</scope>
    <source>
        <strain evidence="1 2">Alg18-2.2</strain>
    </source>
</reference>
<sequence>MPDFLIRDIDIHVAERIKAFARERGWPLNDTMIHLIKQSLGMVDPEPMRDPADISRLGGSWDDSESRALIEAMEAFKDLPDDSPY</sequence>
<gene>
    <name evidence="1" type="ORF">FU658_11815</name>
</gene>
<organism evidence="1 2">
    <name type="scientific">Alkalisalibacterium limincola</name>
    <dbReference type="NCBI Taxonomy" id="2699169"/>
    <lineage>
        <taxon>Bacteria</taxon>
        <taxon>Pseudomonadati</taxon>
        <taxon>Pseudomonadota</taxon>
        <taxon>Gammaproteobacteria</taxon>
        <taxon>Lysobacterales</taxon>
        <taxon>Lysobacteraceae</taxon>
        <taxon>Alkalisalibacterium</taxon>
    </lineage>
</organism>
<dbReference type="EMBL" id="VRTS01000008">
    <property type="protein sequence ID" value="TXK60800.1"/>
    <property type="molecule type" value="Genomic_DNA"/>
</dbReference>
<dbReference type="Proteomes" id="UP000321248">
    <property type="component" value="Unassembled WGS sequence"/>
</dbReference>
<comment type="caution">
    <text evidence="1">The sequence shown here is derived from an EMBL/GenBank/DDBJ whole genome shotgun (WGS) entry which is preliminary data.</text>
</comment>
<dbReference type="RefSeq" id="WP_147892259.1">
    <property type="nucleotide sequence ID" value="NZ_VRTS01000008.1"/>
</dbReference>
<proteinExistence type="predicted"/>